<keyword evidence="4 14" id="KW-0378">Hydrolase</keyword>
<evidence type="ECO:0000256" key="1">
    <source>
        <dbReference type="ARBA" id="ARBA00022722"/>
    </source>
</evidence>
<evidence type="ECO:0000313" key="16">
    <source>
        <dbReference type="Proteomes" id="UP000029080"/>
    </source>
</evidence>
<name>A0A087EKJ9_9BIFI</name>
<dbReference type="InterPro" id="IPR022765">
    <property type="entry name" value="Dna2/Cas4_DUF83"/>
</dbReference>
<dbReference type="STRING" id="356829.BITS_0807"/>
<dbReference type="Proteomes" id="UP000029080">
    <property type="component" value="Unassembled WGS sequence"/>
</dbReference>
<evidence type="ECO:0000256" key="14">
    <source>
        <dbReference type="HAMAP-Rule" id="MF_01470"/>
    </source>
</evidence>
<keyword evidence="2 14" id="KW-0479">Metal-binding</keyword>
<dbReference type="GO" id="GO:0051607">
    <property type="term" value="P:defense response to virus"/>
    <property type="evidence" value="ECO:0007669"/>
    <property type="project" value="UniProtKB-UniRule"/>
</dbReference>
<evidence type="ECO:0000256" key="4">
    <source>
        <dbReference type="ARBA" id="ARBA00022801"/>
    </source>
</evidence>
<dbReference type="eggNOG" id="COG1518">
    <property type="taxonomic scope" value="Bacteria"/>
</dbReference>
<evidence type="ECO:0000256" key="5">
    <source>
        <dbReference type="ARBA" id="ARBA00022839"/>
    </source>
</evidence>
<keyword evidence="8" id="KW-0411">Iron-sulfur</keyword>
<evidence type="ECO:0000256" key="12">
    <source>
        <dbReference type="ARBA" id="ARBA00033996"/>
    </source>
</evidence>
<evidence type="ECO:0000256" key="8">
    <source>
        <dbReference type="ARBA" id="ARBA00023014"/>
    </source>
</evidence>
<evidence type="ECO:0000313" key="15">
    <source>
        <dbReference type="EMBL" id="KFJ08300.1"/>
    </source>
</evidence>
<dbReference type="GO" id="GO:0003677">
    <property type="term" value="F:DNA binding"/>
    <property type="evidence" value="ECO:0007669"/>
    <property type="project" value="UniProtKB-KW"/>
</dbReference>
<dbReference type="InterPro" id="IPR042211">
    <property type="entry name" value="CRISPR-assoc_Cas1_N"/>
</dbReference>
<dbReference type="AlphaFoldDB" id="A0A087EKJ9"/>
<dbReference type="GO" id="GO:0004519">
    <property type="term" value="F:endonuclease activity"/>
    <property type="evidence" value="ECO:0007669"/>
    <property type="project" value="UniProtKB-UniRule"/>
</dbReference>
<comment type="subunit">
    <text evidence="13 14">Homodimer, forms a heterotetramer with a Cas2 homodimer.</text>
</comment>
<dbReference type="GO" id="GO:0004527">
    <property type="term" value="F:exonuclease activity"/>
    <property type="evidence" value="ECO:0007669"/>
    <property type="project" value="UniProtKB-KW"/>
</dbReference>
<dbReference type="InterPro" id="IPR013343">
    <property type="entry name" value="CRISPR-assoc_prot_Cas4"/>
</dbReference>
<evidence type="ECO:0000256" key="10">
    <source>
        <dbReference type="ARBA" id="ARBA00023125"/>
    </source>
</evidence>
<dbReference type="Gene3D" id="3.90.320.10">
    <property type="match status" value="1"/>
</dbReference>
<keyword evidence="10 14" id="KW-0238">DNA-binding</keyword>
<protein>
    <recommendedName>
        <fullName evidence="14">CRISPR-associated endonuclease Cas1</fullName>
        <ecNumber evidence="14">3.1.-.-</ecNumber>
    </recommendedName>
</protein>
<keyword evidence="3 14" id="KW-0255">Endonuclease</keyword>
<keyword evidence="9 14" id="KW-0051">Antiviral defense</keyword>
<comment type="caution">
    <text evidence="15">The sequence shown here is derived from an EMBL/GenBank/DDBJ whole genome shotgun (WGS) entry which is preliminary data.</text>
</comment>
<dbReference type="InterPro" id="IPR042206">
    <property type="entry name" value="CRISPR-assoc_Cas1_C"/>
</dbReference>
<dbReference type="PANTHER" id="PTHR34353:SF2">
    <property type="entry name" value="CRISPR-ASSOCIATED ENDONUCLEASE CAS1 1"/>
    <property type="match status" value="1"/>
</dbReference>
<dbReference type="Pfam" id="PF01867">
    <property type="entry name" value="Cas_Cas1"/>
    <property type="match status" value="1"/>
</dbReference>
<keyword evidence="11 14" id="KW-0464">Manganese</keyword>
<sequence length="529" mass="59419">MDDDPIPISLVAHTIFCPRRAWLEATGEKVESSQIERGNYDHRIVDRTGGAKDADSFQAINIRHEEWGVSGKLDAAQMTDDGVVIREYKATPVKRSMTVTEAMRIQLALQAACLMDMGYRVAGTEIFFTTHHRRVEVELDEDDFARAKDAVDQTRALITSDTAPEPLEDDARCMRCSHVGICLPEERKLTAVSHRIVVEAPDNQVTHLSTAGAKAFSRAGRMVVFKEGEEIASVPLDSIQGLQIHGNTDLSSGLIRELMWRNIPILWCSGTGRLYGWSMPSYGPNGQQRVDQHVASHEGRLGLAREFIISKVHNQGVLLRRSDKQNPVLPQMRQIEKQLANANRWQDVLGLEGEAAALYFSQFGHLIKADKREDWAWTARMRRPAPDALNSLLDYAYTLLLSDCIRAVLSCGLDPHAGFLHSSKRNKPALALDLMEEFRAPVADSVVQTVVNNGEVRASGFVYALGSVRMDDVTRKTLIRAYERRMETELTHPLFGYKATWRRIIEIQARLILGYLDGTQSEYKGIRVR</sequence>
<feature type="binding site" evidence="14">
    <location>
        <position position="421"/>
    </location>
    <ligand>
        <name>Mn(2+)</name>
        <dbReference type="ChEBI" id="CHEBI:29035"/>
    </ligand>
</feature>
<organism evidence="15 16">
    <name type="scientific">Bifidobacterium tsurumiense</name>
    <dbReference type="NCBI Taxonomy" id="356829"/>
    <lineage>
        <taxon>Bacteria</taxon>
        <taxon>Bacillati</taxon>
        <taxon>Actinomycetota</taxon>
        <taxon>Actinomycetes</taxon>
        <taxon>Bifidobacteriales</taxon>
        <taxon>Bifidobacteriaceae</taxon>
        <taxon>Bifidobacterium</taxon>
    </lineage>
</organism>
<dbReference type="InterPro" id="IPR050646">
    <property type="entry name" value="Cas1"/>
</dbReference>
<evidence type="ECO:0000256" key="6">
    <source>
        <dbReference type="ARBA" id="ARBA00022842"/>
    </source>
</evidence>
<evidence type="ECO:0000256" key="9">
    <source>
        <dbReference type="ARBA" id="ARBA00023118"/>
    </source>
</evidence>
<reference evidence="15 16" key="1">
    <citation type="submission" date="2014-03" db="EMBL/GenBank/DDBJ databases">
        <title>Genomics of Bifidobacteria.</title>
        <authorList>
            <person name="Ventura M."/>
            <person name="Milani C."/>
            <person name="Lugli G.A."/>
        </authorList>
    </citation>
    <scope>NUCLEOTIDE SEQUENCE [LARGE SCALE GENOMIC DNA]</scope>
    <source>
        <strain evidence="15 16">JCM 13495</strain>
    </source>
</reference>
<dbReference type="GO" id="GO:0043571">
    <property type="term" value="P:maintenance of CRISPR repeat elements"/>
    <property type="evidence" value="ECO:0007669"/>
    <property type="project" value="UniProtKB-UniRule"/>
</dbReference>
<feature type="binding site" evidence="14">
    <location>
        <position position="352"/>
    </location>
    <ligand>
        <name>Mn(2+)</name>
        <dbReference type="ChEBI" id="CHEBI:29035"/>
    </ligand>
</feature>
<dbReference type="Gene3D" id="3.100.10.20">
    <property type="entry name" value="CRISPR-associated endonuclease Cas1, N-terminal domain"/>
    <property type="match status" value="1"/>
</dbReference>
<keyword evidence="16" id="KW-1185">Reference proteome</keyword>
<dbReference type="RefSeq" id="WP_026641772.1">
    <property type="nucleotide sequence ID" value="NZ_JAXEUP010000044.1"/>
</dbReference>
<dbReference type="Pfam" id="PF01930">
    <property type="entry name" value="Cas_Cas4"/>
    <property type="match status" value="1"/>
</dbReference>
<evidence type="ECO:0000256" key="3">
    <source>
        <dbReference type="ARBA" id="ARBA00022759"/>
    </source>
</evidence>
<keyword evidence="5" id="KW-0269">Exonuclease</keyword>
<dbReference type="PANTHER" id="PTHR34353">
    <property type="entry name" value="CRISPR-ASSOCIATED ENDONUCLEASE CAS1 1"/>
    <property type="match status" value="1"/>
</dbReference>
<comment type="function">
    <text evidence="14">CRISPR (clustered regularly interspaced short palindromic repeat), is an adaptive immune system that provides protection against mobile genetic elements (viruses, transposable elements and conjugative plasmids). CRISPR clusters contain spacers, sequences complementary to antecedent mobile elements, and target invading nucleic acids. CRISPR clusters are transcribed and processed into CRISPR RNA (crRNA). Acts as a dsDNA endonuclease. Involved in the integration of spacer DNA into the CRISPR cassette.</text>
</comment>
<evidence type="ECO:0000256" key="2">
    <source>
        <dbReference type="ARBA" id="ARBA00022723"/>
    </source>
</evidence>
<dbReference type="eggNOG" id="COG1468">
    <property type="taxonomic scope" value="Bacteria"/>
</dbReference>
<comment type="similarity">
    <text evidence="14">Belongs to the CRISPR-associated endonuclease Cas1 family.</text>
</comment>
<keyword evidence="7" id="KW-0408">Iron</keyword>
<comment type="cofactor">
    <cofactor evidence="14">
        <name>Mg(2+)</name>
        <dbReference type="ChEBI" id="CHEBI:18420"/>
    </cofactor>
    <cofactor evidence="14">
        <name>Mn(2+)</name>
        <dbReference type="ChEBI" id="CHEBI:29035"/>
    </cofactor>
</comment>
<accession>A0A087EKJ9</accession>
<dbReference type="NCBIfam" id="TIGR00372">
    <property type="entry name" value="cas4"/>
    <property type="match status" value="1"/>
</dbReference>
<dbReference type="HAMAP" id="MF_01470">
    <property type="entry name" value="Cas1"/>
    <property type="match status" value="1"/>
</dbReference>
<dbReference type="EMBL" id="JGZU01000002">
    <property type="protein sequence ID" value="KFJ08300.1"/>
    <property type="molecule type" value="Genomic_DNA"/>
</dbReference>
<keyword evidence="6 14" id="KW-0460">Magnesium</keyword>
<dbReference type="GO" id="GO:0051536">
    <property type="term" value="F:iron-sulfur cluster binding"/>
    <property type="evidence" value="ECO:0007669"/>
    <property type="project" value="UniProtKB-KW"/>
</dbReference>
<dbReference type="InterPro" id="IPR002729">
    <property type="entry name" value="CRISPR-assoc_Cas1"/>
</dbReference>
<dbReference type="Gene3D" id="1.20.120.920">
    <property type="entry name" value="CRISPR-associated endonuclease Cas1, C-terminal domain"/>
    <property type="match status" value="1"/>
</dbReference>
<dbReference type="OrthoDB" id="1550386at2"/>
<feature type="binding site" evidence="14">
    <location>
        <position position="436"/>
    </location>
    <ligand>
        <name>Mn(2+)</name>
        <dbReference type="ChEBI" id="CHEBI:29035"/>
    </ligand>
</feature>
<evidence type="ECO:0000256" key="11">
    <source>
        <dbReference type="ARBA" id="ARBA00023211"/>
    </source>
</evidence>
<evidence type="ECO:0000256" key="7">
    <source>
        <dbReference type="ARBA" id="ARBA00023004"/>
    </source>
</evidence>
<dbReference type="GO" id="GO:0046872">
    <property type="term" value="F:metal ion binding"/>
    <property type="evidence" value="ECO:0007669"/>
    <property type="project" value="UniProtKB-UniRule"/>
</dbReference>
<dbReference type="CDD" id="cd09634">
    <property type="entry name" value="Cas1_I-II-III"/>
    <property type="match status" value="1"/>
</dbReference>
<dbReference type="EC" id="3.1.-.-" evidence="14"/>
<proteinExistence type="inferred from homology"/>
<gene>
    <name evidence="14" type="primary">cas1</name>
    <name evidence="15" type="ORF">BITS_0807</name>
</gene>
<evidence type="ECO:0000256" key="13">
    <source>
        <dbReference type="ARBA" id="ARBA00038592"/>
    </source>
</evidence>
<dbReference type="InterPro" id="IPR011604">
    <property type="entry name" value="PDDEXK-like_dom_sf"/>
</dbReference>
<keyword evidence="1 14" id="KW-0540">Nuclease</keyword>
<dbReference type="NCBIfam" id="TIGR00287">
    <property type="entry name" value="cas1"/>
    <property type="match status" value="1"/>
</dbReference>
<comment type="catalytic activity">
    <reaction evidence="12">
        <text>exonucleolytic cleavage in the 5'- to 3'-direction to yield nucleoside 3'-phosphates.</text>
        <dbReference type="EC" id="3.1.12.1"/>
    </reaction>
</comment>